<keyword evidence="10 16" id="KW-1133">Transmembrane helix</keyword>
<dbReference type="KEGG" id="zma:103632602"/>
<dbReference type="InterPro" id="IPR011009">
    <property type="entry name" value="Kinase-like_dom_sf"/>
</dbReference>
<evidence type="ECO:0000256" key="3">
    <source>
        <dbReference type="ARBA" id="ARBA00022475"/>
    </source>
</evidence>
<dbReference type="InterPro" id="IPR047117">
    <property type="entry name" value="PERK1-13-like"/>
</dbReference>
<evidence type="ECO:0000256" key="1">
    <source>
        <dbReference type="ARBA" id="ARBA00004162"/>
    </source>
</evidence>
<dbReference type="EnsemblPlants" id="Zm00001eb310370_T001">
    <property type="protein sequence ID" value="Zm00001eb310370_P001"/>
    <property type="gene ID" value="Zm00001eb310370"/>
</dbReference>
<evidence type="ECO:0000256" key="7">
    <source>
        <dbReference type="ARBA" id="ARBA00022741"/>
    </source>
</evidence>
<dbReference type="Gramene" id="Zm00001eb310370_T001">
    <property type="protein sequence ID" value="Zm00001eb310370_P001"/>
    <property type="gene ID" value="Zm00001eb310370"/>
</dbReference>
<dbReference type="PANTHER" id="PTHR47982">
    <property type="entry name" value="PROLINE-RICH RECEPTOR-LIKE PROTEIN KINASE PERK4"/>
    <property type="match status" value="1"/>
</dbReference>
<feature type="region of interest" description="Disordered" evidence="15">
    <location>
        <begin position="1"/>
        <end position="71"/>
    </location>
</feature>
<feature type="compositionally biased region" description="Pro residues" evidence="15">
    <location>
        <begin position="54"/>
        <end position="66"/>
    </location>
</feature>
<proteinExistence type="predicted"/>
<evidence type="ECO:0000256" key="15">
    <source>
        <dbReference type="SAM" id="MobiDB-lite"/>
    </source>
</evidence>
<dbReference type="InterPro" id="IPR017441">
    <property type="entry name" value="Protein_kinase_ATP_BS"/>
</dbReference>
<evidence type="ECO:0000256" key="13">
    <source>
        <dbReference type="ARBA" id="ARBA00048679"/>
    </source>
</evidence>
<feature type="transmembrane region" description="Helical" evidence="16">
    <location>
        <begin position="100"/>
        <end position="126"/>
    </location>
</feature>
<organism evidence="18 19">
    <name type="scientific">Zea mays</name>
    <name type="common">Maize</name>
    <dbReference type="NCBI Taxonomy" id="4577"/>
    <lineage>
        <taxon>Eukaryota</taxon>
        <taxon>Viridiplantae</taxon>
        <taxon>Streptophyta</taxon>
        <taxon>Embryophyta</taxon>
        <taxon>Tracheophyta</taxon>
        <taxon>Spermatophyta</taxon>
        <taxon>Magnoliopsida</taxon>
        <taxon>Liliopsida</taxon>
        <taxon>Poales</taxon>
        <taxon>Poaceae</taxon>
        <taxon>PACMAD clade</taxon>
        <taxon>Panicoideae</taxon>
        <taxon>Andropogonodae</taxon>
        <taxon>Andropogoneae</taxon>
        <taxon>Tripsacinae</taxon>
        <taxon>Zea</taxon>
    </lineage>
</organism>
<keyword evidence="6 16" id="KW-0812">Transmembrane</keyword>
<feature type="domain" description="Protein kinase" evidence="17">
    <location>
        <begin position="231"/>
        <end position="510"/>
    </location>
</feature>
<dbReference type="GO" id="GO:0005886">
    <property type="term" value="C:plasma membrane"/>
    <property type="evidence" value="ECO:0000318"/>
    <property type="project" value="GO_Central"/>
</dbReference>
<evidence type="ECO:0000256" key="10">
    <source>
        <dbReference type="ARBA" id="ARBA00022989"/>
    </source>
</evidence>
<feature type="binding site" evidence="14">
    <location>
        <position position="258"/>
    </location>
    <ligand>
        <name>ATP</name>
        <dbReference type="ChEBI" id="CHEBI:30616"/>
    </ligand>
</feature>
<evidence type="ECO:0000256" key="8">
    <source>
        <dbReference type="ARBA" id="ARBA00022777"/>
    </source>
</evidence>
<comment type="catalytic activity">
    <reaction evidence="13">
        <text>L-seryl-[protein] + ATP = O-phospho-L-seryl-[protein] + ADP + H(+)</text>
        <dbReference type="Rhea" id="RHEA:17989"/>
        <dbReference type="Rhea" id="RHEA-COMP:9863"/>
        <dbReference type="Rhea" id="RHEA-COMP:11604"/>
        <dbReference type="ChEBI" id="CHEBI:15378"/>
        <dbReference type="ChEBI" id="CHEBI:29999"/>
        <dbReference type="ChEBI" id="CHEBI:30616"/>
        <dbReference type="ChEBI" id="CHEBI:83421"/>
        <dbReference type="ChEBI" id="CHEBI:456216"/>
        <dbReference type="EC" id="2.7.11.1"/>
    </reaction>
</comment>
<keyword evidence="19" id="KW-1185">Reference proteome</keyword>
<reference evidence="18" key="3">
    <citation type="submission" date="2021-05" db="UniProtKB">
        <authorList>
            <consortium name="EnsemblPlants"/>
        </authorList>
    </citation>
    <scope>IDENTIFICATION</scope>
    <source>
        <strain evidence="18">cv. B73</strain>
    </source>
</reference>
<feature type="compositionally biased region" description="Polar residues" evidence="15">
    <location>
        <begin position="574"/>
        <end position="585"/>
    </location>
</feature>
<comment type="subcellular location">
    <subcellularLocation>
        <location evidence="1">Cell membrane</location>
        <topology evidence="1">Single-pass membrane protein</topology>
    </subcellularLocation>
</comment>
<comment type="catalytic activity">
    <reaction evidence="12">
        <text>L-threonyl-[protein] + ATP = O-phospho-L-threonyl-[protein] + ADP + H(+)</text>
        <dbReference type="Rhea" id="RHEA:46608"/>
        <dbReference type="Rhea" id="RHEA-COMP:11060"/>
        <dbReference type="Rhea" id="RHEA-COMP:11605"/>
        <dbReference type="ChEBI" id="CHEBI:15378"/>
        <dbReference type="ChEBI" id="CHEBI:30013"/>
        <dbReference type="ChEBI" id="CHEBI:30616"/>
        <dbReference type="ChEBI" id="CHEBI:61977"/>
        <dbReference type="ChEBI" id="CHEBI:456216"/>
        <dbReference type="EC" id="2.7.11.1"/>
    </reaction>
</comment>
<feature type="region of interest" description="Disordered" evidence="15">
    <location>
        <begin position="563"/>
        <end position="585"/>
    </location>
</feature>
<dbReference type="InterPro" id="IPR008271">
    <property type="entry name" value="Ser/Thr_kinase_AS"/>
</dbReference>
<evidence type="ECO:0000256" key="4">
    <source>
        <dbReference type="ARBA" id="ARBA00022527"/>
    </source>
</evidence>
<evidence type="ECO:0000256" key="14">
    <source>
        <dbReference type="PROSITE-ProRule" id="PRU10141"/>
    </source>
</evidence>
<dbReference type="InParanoid" id="A0A804QAM8"/>
<evidence type="ECO:0000259" key="17">
    <source>
        <dbReference type="PROSITE" id="PS50011"/>
    </source>
</evidence>
<accession>A0A804QAM8</accession>
<keyword evidence="3" id="KW-1003">Cell membrane</keyword>
<dbReference type="Gene3D" id="1.10.510.10">
    <property type="entry name" value="Transferase(Phosphotransferase) domain 1"/>
    <property type="match status" value="1"/>
</dbReference>
<evidence type="ECO:0000256" key="5">
    <source>
        <dbReference type="ARBA" id="ARBA00022679"/>
    </source>
</evidence>
<feature type="region of interest" description="Disordered" evidence="15">
    <location>
        <begin position="134"/>
        <end position="206"/>
    </location>
</feature>
<dbReference type="Gene3D" id="3.30.200.20">
    <property type="entry name" value="Phosphorylase Kinase, domain 1"/>
    <property type="match status" value="1"/>
</dbReference>
<sequence>MRSPAAPGPSHDSLDSSPPAPGFRSYQQTKLAELDLDSSLSPATAAPGSQPTPSESPLPAPTPTPAPAATGLLIPIPARPVLAPYSQPASSSGSPADKSVAGIAAGSAAAGALLIVLLVAVGLYVASPIWKRRTGRDRRGAGSSGGGGASQHESQKRHSAVQIEVEVTPPPTASSSSWATSRDSHKPDTHGDGAGPRVQVQPVPGAGGGDYEVRFRGAFTYEQLAAATDGFSESSLVGRGGFGDVHVGTVDGAAVAVKRLRAGSQQGDREFQAELRIISRVHHRNLVSLVGYCVGDGGQRLLVYEFVPNLTLHHHLHAFSTTGEVETVLGWPTRWKIAVGAAKGLAYLHEDCHPRIIHRDIKAANILLDPDFNPKVSDFGMAKFVPSRGDTHIATRIVGTIGYLAPEYATSGRLSEKSDVFSFGVVLLELVTGMSAALSSDREEGTLVGWARPLLTKAMELHDYDELVDPLLPSFDAKQMACLVRCAAAAVSTSARHRPRMSQIVKHLEGDASTEPLGQTGSSHGPGGDTSAQFHSYSKIRASRSSDATRGHWVTVLSPMHGTVPSDLVRHGHNSNSATAHKTRI</sequence>
<dbReference type="OrthoDB" id="692051at2759"/>
<evidence type="ECO:0000256" key="6">
    <source>
        <dbReference type="ARBA" id="ARBA00022692"/>
    </source>
</evidence>
<dbReference type="EC" id="2.7.11.1" evidence="2"/>
<evidence type="ECO:0000256" key="16">
    <source>
        <dbReference type="SAM" id="Phobius"/>
    </source>
</evidence>
<dbReference type="PROSITE" id="PS00107">
    <property type="entry name" value="PROTEIN_KINASE_ATP"/>
    <property type="match status" value="1"/>
</dbReference>
<dbReference type="GO" id="GO:0005524">
    <property type="term" value="F:ATP binding"/>
    <property type="evidence" value="ECO:0007669"/>
    <property type="project" value="UniProtKB-UniRule"/>
</dbReference>
<name>A0A804QAM8_MAIZE</name>
<keyword evidence="8" id="KW-0418">Kinase</keyword>
<evidence type="ECO:0000256" key="11">
    <source>
        <dbReference type="ARBA" id="ARBA00023136"/>
    </source>
</evidence>
<dbReference type="GO" id="GO:0004674">
    <property type="term" value="F:protein serine/threonine kinase activity"/>
    <property type="evidence" value="ECO:0007669"/>
    <property type="project" value="UniProtKB-KW"/>
</dbReference>
<dbReference type="PROSITE" id="PS00108">
    <property type="entry name" value="PROTEIN_KINASE_ST"/>
    <property type="match status" value="1"/>
</dbReference>
<dbReference type="FunFam" id="1.10.510.10:FF:000173">
    <property type="entry name" value="proline-rich receptor-like protein kinase PERK8"/>
    <property type="match status" value="1"/>
</dbReference>
<dbReference type="AlphaFoldDB" id="A0A804QAM8"/>
<dbReference type="SUPFAM" id="SSF56112">
    <property type="entry name" value="Protein kinase-like (PK-like)"/>
    <property type="match status" value="1"/>
</dbReference>
<evidence type="ECO:0000313" key="19">
    <source>
        <dbReference type="Proteomes" id="UP000007305"/>
    </source>
</evidence>
<keyword evidence="5" id="KW-0808">Transferase</keyword>
<gene>
    <name evidence="18" type="primary">LOC103632602</name>
</gene>
<keyword evidence="4" id="KW-0723">Serine/threonine-protein kinase</keyword>
<keyword evidence="11 16" id="KW-0472">Membrane</keyword>
<feature type="compositionally biased region" description="Basic and acidic residues" evidence="15">
    <location>
        <begin position="182"/>
        <end position="191"/>
    </location>
</feature>
<dbReference type="CDD" id="cd14066">
    <property type="entry name" value="STKc_IRAK"/>
    <property type="match status" value="1"/>
</dbReference>
<dbReference type="PANTHER" id="PTHR47982:SF35">
    <property type="entry name" value="PROLINE-RICH RECEPTOR-LIKE PROTEIN KINASE PERK1-RELATED"/>
    <property type="match status" value="1"/>
</dbReference>
<dbReference type="Proteomes" id="UP000007305">
    <property type="component" value="Chromosome 7"/>
</dbReference>
<evidence type="ECO:0000256" key="9">
    <source>
        <dbReference type="ARBA" id="ARBA00022840"/>
    </source>
</evidence>
<evidence type="ECO:0000256" key="12">
    <source>
        <dbReference type="ARBA" id="ARBA00047899"/>
    </source>
</evidence>
<keyword evidence="9 14" id="KW-0067">ATP-binding</keyword>
<dbReference type="Pfam" id="PF07714">
    <property type="entry name" value="PK_Tyr_Ser-Thr"/>
    <property type="match status" value="1"/>
</dbReference>
<evidence type="ECO:0000256" key="2">
    <source>
        <dbReference type="ARBA" id="ARBA00012513"/>
    </source>
</evidence>
<dbReference type="InterPro" id="IPR000719">
    <property type="entry name" value="Prot_kinase_dom"/>
</dbReference>
<dbReference type="SMART" id="SM00220">
    <property type="entry name" value="S_TKc"/>
    <property type="match status" value="1"/>
</dbReference>
<dbReference type="InterPro" id="IPR001245">
    <property type="entry name" value="Ser-Thr/Tyr_kinase_cat_dom"/>
</dbReference>
<dbReference type="RefSeq" id="XP_008652581.1">
    <property type="nucleotide sequence ID" value="XM_008654359.3"/>
</dbReference>
<dbReference type="PROSITE" id="PS50011">
    <property type="entry name" value="PROTEIN_KINASE_DOM"/>
    <property type="match status" value="1"/>
</dbReference>
<dbReference type="FunFam" id="3.30.200.20:FF:000162">
    <property type="entry name" value="Adenine nucleotide alpha hydrolase-like domain kinase"/>
    <property type="match status" value="1"/>
</dbReference>
<keyword evidence="7 14" id="KW-0547">Nucleotide-binding</keyword>
<reference evidence="19" key="1">
    <citation type="submission" date="2015-12" db="EMBL/GenBank/DDBJ databases">
        <title>Update maize B73 reference genome by single molecule sequencing technologies.</title>
        <authorList>
            <consortium name="Maize Genome Sequencing Project"/>
            <person name="Ware D."/>
        </authorList>
    </citation>
    <scope>NUCLEOTIDE SEQUENCE [LARGE SCALE GENOMIC DNA]</scope>
    <source>
        <strain evidence="19">cv. B73</strain>
    </source>
</reference>
<feature type="compositionally biased region" description="Low complexity" evidence="15">
    <location>
        <begin position="195"/>
        <end position="204"/>
    </location>
</feature>
<feature type="region of interest" description="Disordered" evidence="15">
    <location>
        <begin position="511"/>
        <end position="533"/>
    </location>
</feature>
<protein>
    <recommendedName>
        <fullName evidence="2">non-specific serine/threonine protein kinase</fullName>
        <ecNumber evidence="2">2.7.11.1</ecNumber>
    </recommendedName>
</protein>
<reference evidence="18" key="2">
    <citation type="submission" date="2019-07" db="EMBL/GenBank/DDBJ databases">
        <authorList>
            <person name="Seetharam A."/>
            <person name="Woodhouse M."/>
            <person name="Cannon E."/>
        </authorList>
    </citation>
    <scope>NUCLEOTIDE SEQUENCE [LARGE SCALE GENOMIC DNA]</scope>
    <source>
        <strain evidence="18">cv. B73</strain>
    </source>
</reference>
<dbReference type="GeneID" id="103632602"/>
<evidence type="ECO:0000313" key="18">
    <source>
        <dbReference type="EnsemblPlants" id="Zm00001eb310370_P001"/>
    </source>
</evidence>